<dbReference type="InterPro" id="IPR011701">
    <property type="entry name" value="MFS"/>
</dbReference>
<dbReference type="InterPro" id="IPR036259">
    <property type="entry name" value="MFS_trans_sf"/>
</dbReference>
<feature type="transmembrane region" description="Helical" evidence="8">
    <location>
        <begin position="314"/>
        <end position="336"/>
    </location>
</feature>
<feature type="transmembrane region" description="Helical" evidence="8">
    <location>
        <begin position="421"/>
        <end position="440"/>
    </location>
</feature>
<evidence type="ECO:0000313" key="10">
    <source>
        <dbReference type="EMBL" id="MFB6395440.1"/>
    </source>
</evidence>
<feature type="transmembrane region" description="Helical" evidence="8">
    <location>
        <begin position="222"/>
        <end position="240"/>
    </location>
</feature>
<evidence type="ECO:0000256" key="5">
    <source>
        <dbReference type="ARBA" id="ARBA00022989"/>
    </source>
</evidence>
<evidence type="ECO:0000313" key="11">
    <source>
        <dbReference type="Proteomes" id="UP001582793"/>
    </source>
</evidence>
<feature type="transmembrane region" description="Helical" evidence="8">
    <location>
        <begin position="156"/>
        <end position="177"/>
    </location>
</feature>
<keyword evidence="3" id="KW-1003">Cell membrane</keyword>
<feature type="transmembrane region" description="Helical" evidence="8">
    <location>
        <begin position="285"/>
        <end position="308"/>
    </location>
</feature>
<proteinExistence type="predicted"/>
<feature type="transmembrane region" description="Helical" evidence="8">
    <location>
        <begin position="183"/>
        <end position="202"/>
    </location>
</feature>
<comment type="subcellular location">
    <subcellularLocation>
        <location evidence="1">Cell membrane</location>
        <topology evidence="1">Multi-pass membrane protein</topology>
    </subcellularLocation>
</comment>
<dbReference type="SUPFAM" id="SSF103473">
    <property type="entry name" value="MFS general substrate transporter"/>
    <property type="match status" value="1"/>
</dbReference>
<dbReference type="Gene3D" id="1.20.1720.10">
    <property type="entry name" value="Multidrug resistance protein D"/>
    <property type="match status" value="1"/>
</dbReference>
<comment type="caution">
    <text evidence="10">The sequence shown here is derived from an EMBL/GenBank/DDBJ whole genome shotgun (WGS) entry which is preliminary data.</text>
</comment>
<evidence type="ECO:0000256" key="2">
    <source>
        <dbReference type="ARBA" id="ARBA00022448"/>
    </source>
</evidence>
<dbReference type="PANTHER" id="PTHR42718">
    <property type="entry name" value="MAJOR FACILITATOR SUPERFAMILY MULTIDRUG TRANSPORTER MFSC"/>
    <property type="match status" value="1"/>
</dbReference>
<accession>A0ABV5CTV6</accession>
<feature type="transmembrane region" description="Helical" evidence="8">
    <location>
        <begin position="246"/>
        <end position="264"/>
    </location>
</feature>
<feature type="region of interest" description="Disordered" evidence="7">
    <location>
        <begin position="1"/>
        <end position="21"/>
    </location>
</feature>
<keyword evidence="4 8" id="KW-0812">Transmembrane</keyword>
<evidence type="ECO:0000256" key="8">
    <source>
        <dbReference type="SAM" id="Phobius"/>
    </source>
</evidence>
<dbReference type="PROSITE" id="PS50850">
    <property type="entry name" value="MFS"/>
    <property type="match status" value="1"/>
</dbReference>
<organism evidence="10 11">
    <name type="scientific">Polymorphospora lycopeni</name>
    <dbReference type="NCBI Taxonomy" id="3140240"/>
    <lineage>
        <taxon>Bacteria</taxon>
        <taxon>Bacillati</taxon>
        <taxon>Actinomycetota</taxon>
        <taxon>Actinomycetes</taxon>
        <taxon>Micromonosporales</taxon>
        <taxon>Micromonosporaceae</taxon>
        <taxon>Polymorphospora</taxon>
    </lineage>
</organism>
<dbReference type="InterPro" id="IPR020846">
    <property type="entry name" value="MFS_dom"/>
</dbReference>
<protein>
    <submittedName>
        <fullName evidence="10">MFS transporter</fullName>
    </submittedName>
</protein>
<evidence type="ECO:0000256" key="3">
    <source>
        <dbReference type="ARBA" id="ARBA00022475"/>
    </source>
</evidence>
<feature type="transmembrane region" description="Helical" evidence="8">
    <location>
        <begin position="348"/>
        <end position="367"/>
    </location>
</feature>
<feature type="transmembrane region" description="Helical" evidence="8">
    <location>
        <begin position="96"/>
        <end position="119"/>
    </location>
</feature>
<reference evidence="10 11" key="1">
    <citation type="submission" date="2024-04" db="EMBL/GenBank/DDBJ databases">
        <title>Polymorphospora sp. isolated from Baiyangdian Lake in Xiong'an New Area.</title>
        <authorList>
            <person name="Zhang X."/>
            <person name="Liu J."/>
        </authorList>
    </citation>
    <scope>NUCLEOTIDE SEQUENCE [LARGE SCALE GENOMIC DNA]</scope>
    <source>
        <strain evidence="10 11">2-325</strain>
    </source>
</reference>
<dbReference type="Gene3D" id="1.20.1250.20">
    <property type="entry name" value="MFS general substrate transporter like domains"/>
    <property type="match status" value="1"/>
</dbReference>
<feature type="transmembrane region" description="Helical" evidence="8">
    <location>
        <begin position="125"/>
        <end position="144"/>
    </location>
</feature>
<evidence type="ECO:0000256" key="7">
    <source>
        <dbReference type="SAM" id="MobiDB-lite"/>
    </source>
</evidence>
<evidence type="ECO:0000256" key="4">
    <source>
        <dbReference type="ARBA" id="ARBA00022692"/>
    </source>
</evidence>
<evidence type="ECO:0000259" key="9">
    <source>
        <dbReference type="PROSITE" id="PS50850"/>
    </source>
</evidence>
<keyword evidence="11" id="KW-1185">Reference proteome</keyword>
<dbReference type="PRINTS" id="PR01036">
    <property type="entry name" value="TCRTETB"/>
</dbReference>
<evidence type="ECO:0000256" key="1">
    <source>
        <dbReference type="ARBA" id="ARBA00004651"/>
    </source>
</evidence>
<dbReference type="RefSeq" id="WP_364218365.1">
    <property type="nucleotide sequence ID" value="NZ_JBCGDC010000059.1"/>
</dbReference>
<dbReference type="Proteomes" id="UP001582793">
    <property type="component" value="Unassembled WGS sequence"/>
</dbReference>
<feature type="domain" description="Major facilitator superfamily (MFS) profile" evidence="9">
    <location>
        <begin position="30"/>
        <end position="480"/>
    </location>
</feature>
<dbReference type="Pfam" id="PF07690">
    <property type="entry name" value="MFS_1"/>
    <property type="match status" value="1"/>
</dbReference>
<feature type="transmembrane region" description="Helical" evidence="8">
    <location>
        <begin position="29"/>
        <end position="54"/>
    </location>
</feature>
<feature type="transmembrane region" description="Helical" evidence="8">
    <location>
        <begin position="452"/>
        <end position="475"/>
    </location>
</feature>
<name>A0ABV5CTV6_9ACTN</name>
<evidence type="ECO:0000256" key="6">
    <source>
        <dbReference type="ARBA" id="ARBA00023136"/>
    </source>
</evidence>
<sequence length="496" mass="48931">MSAEVTKPPTGGTAPSGATDTDSGGGGGLLLWVLCLAQFMLILDVAVVAVAMPTVQGDLGIAPGDLMWIGTAYSLTFGGFLVVAGRLADLLGARRMVLIGLAVFALGSLGCGIAVNGWTLFVSRALQGIGAAMISPAALSLVMTSFGEGAGRAKALGMWGAVSAGGGVVGQLLGGVLTDLASWRLIFLINLPFAALVVFAVLRQVAADRPGQSQGRTDLTGAGLLTGGMVLLVAAAGQAANGFGPFVAVSALAGLAVLVVFLLVERRVANPIVPLGLFSNRHVSLGNVICFASAGATMGTVFFAALVMQQVLGASALVAGLSFAPVSAVITIVALKSGAAVAKFGVKAVLLVSAALNALGMLLLASAPADGSFLLNVVPGLVVFGIGGGLGFAPAMFVATTGVANEQQGLASGLLSTAQQMGGVVVLAVLNLIVVRVIVANGGPESAEAAMAGYRTGFLSALVLPALVAICVLALPRQPAPPAPVSPAPAPAGPAD</sequence>
<keyword evidence="2" id="KW-0813">Transport</keyword>
<keyword evidence="5 8" id="KW-1133">Transmembrane helix</keyword>
<dbReference type="CDD" id="cd17321">
    <property type="entry name" value="MFS_MMR_MDR_like"/>
    <property type="match status" value="1"/>
</dbReference>
<dbReference type="PANTHER" id="PTHR42718:SF46">
    <property type="entry name" value="BLR6921 PROTEIN"/>
    <property type="match status" value="1"/>
</dbReference>
<feature type="transmembrane region" description="Helical" evidence="8">
    <location>
        <begin position="373"/>
        <end position="400"/>
    </location>
</feature>
<feature type="transmembrane region" description="Helical" evidence="8">
    <location>
        <begin position="66"/>
        <end position="84"/>
    </location>
</feature>
<dbReference type="EMBL" id="JBCGDC010000059">
    <property type="protein sequence ID" value="MFB6395440.1"/>
    <property type="molecule type" value="Genomic_DNA"/>
</dbReference>
<gene>
    <name evidence="10" type="ORF">AAFH96_20335</name>
</gene>
<keyword evidence="6 8" id="KW-0472">Membrane</keyword>